<dbReference type="GO" id="GO:0005886">
    <property type="term" value="C:plasma membrane"/>
    <property type="evidence" value="ECO:0007669"/>
    <property type="project" value="UniProtKB-SubCell"/>
</dbReference>
<evidence type="ECO:0000313" key="12">
    <source>
        <dbReference type="EMBL" id="KFN47265.1"/>
    </source>
</evidence>
<feature type="region of interest" description="Disordered" evidence="10">
    <location>
        <begin position="229"/>
        <end position="255"/>
    </location>
</feature>
<dbReference type="PATRIC" id="fig|1384056.3.peg.673"/>
<dbReference type="GO" id="GO:0043093">
    <property type="term" value="P:FtsZ-dependent cytokinesis"/>
    <property type="evidence" value="ECO:0007669"/>
    <property type="project" value="UniProtKB-UniRule"/>
</dbReference>
<dbReference type="AlphaFoldDB" id="A0A091BSG4"/>
<evidence type="ECO:0000256" key="5">
    <source>
        <dbReference type="ARBA" id="ARBA00022692"/>
    </source>
</evidence>
<comment type="subunit">
    <text evidence="9">Part of a complex composed of FtsB, FtsL and FtsQ.</text>
</comment>
<dbReference type="Pfam" id="PF08478">
    <property type="entry name" value="POTRA_1"/>
    <property type="match status" value="1"/>
</dbReference>
<evidence type="ECO:0000313" key="13">
    <source>
        <dbReference type="Proteomes" id="UP000029393"/>
    </source>
</evidence>
<evidence type="ECO:0000256" key="10">
    <source>
        <dbReference type="SAM" id="MobiDB-lite"/>
    </source>
</evidence>
<keyword evidence="4 9" id="KW-0132">Cell division</keyword>
<dbReference type="RefSeq" id="WP_052575090.1">
    <property type="nucleotide sequence ID" value="NZ_AVCK01000011.1"/>
</dbReference>
<name>A0A091BSG4_9GAMM</name>
<evidence type="ECO:0000256" key="2">
    <source>
        <dbReference type="ARBA" id="ARBA00022475"/>
    </source>
</evidence>
<keyword evidence="7 9" id="KW-0472">Membrane</keyword>
<evidence type="ECO:0000256" key="8">
    <source>
        <dbReference type="ARBA" id="ARBA00023306"/>
    </source>
</evidence>
<dbReference type="GO" id="GO:0090529">
    <property type="term" value="P:cell septum assembly"/>
    <property type="evidence" value="ECO:0007669"/>
    <property type="project" value="InterPro"/>
</dbReference>
<dbReference type="HAMAP" id="MF_00911">
    <property type="entry name" value="FtsQ_subfam"/>
    <property type="match status" value="1"/>
</dbReference>
<protein>
    <recommendedName>
        <fullName evidence="9">Cell division protein FtsQ</fullName>
    </recommendedName>
</protein>
<evidence type="ECO:0000256" key="4">
    <source>
        <dbReference type="ARBA" id="ARBA00022618"/>
    </source>
</evidence>
<organism evidence="12 13">
    <name type="scientific">Arenimonas metalli CF5-1</name>
    <dbReference type="NCBI Taxonomy" id="1384056"/>
    <lineage>
        <taxon>Bacteria</taxon>
        <taxon>Pseudomonadati</taxon>
        <taxon>Pseudomonadota</taxon>
        <taxon>Gammaproteobacteria</taxon>
        <taxon>Lysobacterales</taxon>
        <taxon>Lysobacteraceae</taxon>
        <taxon>Arenimonas</taxon>
    </lineage>
</organism>
<feature type="domain" description="POTRA" evidence="11">
    <location>
        <begin position="34"/>
        <end position="103"/>
    </location>
</feature>
<evidence type="ECO:0000259" key="11">
    <source>
        <dbReference type="PROSITE" id="PS51779"/>
    </source>
</evidence>
<dbReference type="PROSITE" id="PS51779">
    <property type="entry name" value="POTRA"/>
    <property type="match status" value="1"/>
</dbReference>
<dbReference type="Gene3D" id="3.40.50.11690">
    <property type="entry name" value="Cell division protein FtsQ/DivIB"/>
    <property type="match status" value="1"/>
</dbReference>
<dbReference type="InterPro" id="IPR045335">
    <property type="entry name" value="FtsQ_C_sf"/>
</dbReference>
<dbReference type="OrthoDB" id="9790370at2"/>
<dbReference type="InterPro" id="IPR034746">
    <property type="entry name" value="POTRA"/>
</dbReference>
<dbReference type="Proteomes" id="UP000029393">
    <property type="component" value="Unassembled WGS sequence"/>
</dbReference>
<keyword evidence="8 9" id="KW-0131">Cell cycle</keyword>
<keyword evidence="13" id="KW-1185">Reference proteome</keyword>
<keyword evidence="5 9" id="KW-0812">Transmembrane</keyword>
<evidence type="ECO:0000256" key="9">
    <source>
        <dbReference type="HAMAP-Rule" id="MF_00911"/>
    </source>
</evidence>
<sequence length="255" mass="27651">MNALLRVIAWTLAIALVALPVVAVLNGWIAGERWPMRKLAVTGEFAQVDEAAVREAVLPLVQRGFFAVDLDQVRDAVAGLPWVERVEVRKRWPDRLEVSLTEHTPVARWPDGRLLSEEGKLFAAPEGAGAGLPLFEGPEGRASELMSFHSLARPLFLTVGAKVESVQLSARGSWSLELDDGTAVEAGRGDPQARLARFARLLPKLRDNDPRVLVRADLRYTNGFTLVWGDPPPATPNDTEATPGDAPAGTQEGNA</sequence>
<dbReference type="InterPro" id="IPR013685">
    <property type="entry name" value="POTRA_FtsQ_type"/>
</dbReference>
<comment type="subcellular location">
    <subcellularLocation>
        <location evidence="9">Cell inner membrane</location>
        <topology evidence="9">Single-pass type II membrane protein</topology>
    </subcellularLocation>
    <subcellularLocation>
        <location evidence="1">Membrane</location>
    </subcellularLocation>
    <text evidence="9">Localizes to the division septum.</text>
</comment>
<evidence type="ECO:0000256" key="7">
    <source>
        <dbReference type="ARBA" id="ARBA00023136"/>
    </source>
</evidence>
<dbReference type="PANTHER" id="PTHR35851:SF1">
    <property type="entry name" value="CELL DIVISION PROTEIN FTSQ"/>
    <property type="match status" value="1"/>
</dbReference>
<gene>
    <name evidence="9" type="primary">ftsQ</name>
    <name evidence="12" type="ORF">N787_09080</name>
</gene>
<comment type="caution">
    <text evidence="12">The sequence shown here is derived from an EMBL/GenBank/DDBJ whole genome shotgun (WGS) entry which is preliminary data.</text>
</comment>
<accession>A0A091BSG4</accession>
<keyword evidence="3 9" id="KW-0997">Cell inner membrane</keyword>
<dbReference type="Pfam" id="PF03799">
    <property type="entry name" value="FtsQ_DivIB_C"/>
    <property type="match status" value="1"/>
</dbReference>
<dbReference type="InterPro" id="IPR026579">
    <property type="entry name" value="FtsQ"/>
</dbReference>
<reference evidence="12 13" key="1">
    <citation type="submission" date="2013-09" db="EMBL/GenBank/DDBJ databases">
        <title>Genome sequencing of Arenimonas metalli.</title>
        <authorList>
            <person name="Chen F."/>
            <person name="Wang G."/>
        </authorList>
    </citation>
    <scope>NUCLEOTIDE SEQUENCE [LARGE SCALE GENOMIC DNA]</scope>
    <source>
        <strain evidence="12 13">CF5-1</strain>
    </source>
</reference>
<dbReference type="eggNOG" id="COG1589">
    <property type="taxonomic scope" value="Bacteria"/>
</dbReference>
<comment type="function">
    <text evidence="9">Essential cell division protein. May link together the upstream cell division proteins, which are predominantly cytoplasmic, with the downstream cell division proteins, which are predominantly periplasmic. May control correct divisome assembly.</text>
</comment>
<proteinExistence type="inferred from homology"/>
<evidence type="ECO:0000256" key="6">
    <source>
        <dbReference type="ARBA" id="ARBA00022989"/>
    </source>
</evidence>
<keyword evidence="2 9" id="KW-1003">Cell membrane</keyword>
<dbReference type="GO" id="GO:0032153">
    <property type="term" value="C:cell division site"/>
    <property type="evidence" value="ECO:0007669"/>
    <property type="project" value="UniProtKB-UniRule"/>
</dbReference>
<evidence type="ECO:0000256" key="3">
    <source>
        <dbReference type="ARBA" id="ARBA00022519"/>
    </source>
</evidence>
<dbReference type="EMBL" id="AVCK01000011">
    <property type="protein sequence ID" value="KFN47265.1"/>
    <property type="molecule type" value="Genomic_DNA"/>
</dbReference>
<dbReference type="InterPro" id="IPR005548">
    <property type="entry name" value="Cell_div_FtsQ/DivIB_C"/>
</dbReference>
<keyword evidence="6 9" id="KW-1133">Transmembrane helix</keyword>
<dbReference type="PANTHER" id="PTHR35851">
    <property type="entry name" value="CELL DIVISION PROTEIN FTSQ"/>
    <property type="match status" value="1"/>
</dbReference>
<dbReference type="Gene3D" id="3.10.20.310">
    <property type="entry name" value="membrane protein fhac"/>
    <property type="match status" value="1"/>
</dbReference>
<comment type="similarity">
    <text evidence="9">Belongs to the FtsQ/DivIB family. FtsQ subfamily.</text>
</comment>
<evidence type="ECO:0000256" key="1">
    <source>
        <dbReference type="ARBA" id="ARBA00004370"/>
    </source>
</evidence>
<dbReference type="STRING" id="1384056.N787_09080"/>